<dbReference type="GO" id="GO:1902760">
    <property type="term" value="P:Mo(VI)-molybdopterin cytosine dinucleotide biosynthetic process"/>
    <property type="evidence" value="ECO:0000318"/>
    <property type="project" value="GO_Central"/>
</dbReference>
<dbReference type="PANTHER" id="PTHR43777:SF1">
    <property type="entry name" value="MOLYBDENUM COFACTOR CYTIDYLYLTRANSFERASE"/>
    <property type="match status" value="1"/>
</dbReference>
<dbReference type="AlphaFoldDB" id="A9WIF4"/>
<name>A9WIF4_CHLAA</name>
<dbReference type="PANTHER" id="PTHR43777">
    <property type="entry name" value="MOLYBDENUM COFACTOR CYTIDYLYLTRANSFERASE"/>
    <property type="match status" value="1"/>
</dbReference>
<accession>A9WIF4</accession>
<dbReference type="HOGENOM" id="CLU_061980_2_0_0"/>
<protein>
    <submittedName>
        <fullName evidence="2">4-diphosphocytidyl-2C-methyl-D-erythritol synthase</fullName>
    </submittedName>
</protein>
<feature type="domain" description="MobA-like NTP transferase" evidence="1">
    <location>
        <begin position="5"/>
        <end position="167"/>
    </location>
</feature>
<proteinExistence type="predicted"/>
<dbReference type="KEGG" id="cau:Caur_1022"/>
<organism evidence="2 3">
    <name type="scientific">Chloroflexus aurantiacus (strain ATCC 29366 / DSM 635 / J-10-fl)</name>
    <dbReference type="NCBI Taxonomy" id="324602"/>
    <lineage>
        <taxon>Bacteria</taxon>
        <taxon>Bacillati</taxon>
        <taxon>Chloroflexota</taxon>
        <taxon>Chloroflexia</taxon>
        <taxon>Chloroflexales</taxon>
        <taxon>Chloroflexineae</taxon>
        <taxon>Chloroflexaceae</taxon>
        <taxon>Chloroflexus</taxon>
    </lineage>
</organism>
<dbReference type="SUPFAM" id="SSF53448">
    <property type="entry name" value="Nucleotide-diphospho-sugar transferases"/>
    <property type="match status" value="1"/>
</dbReference>
<dbReference type="InterPro" id="IPR025877">
    <property type="entry name" value="MobA-like_NTP_Trfase"/>
</dbReference>
<evidence type="ECO:0000259" key="1">
    <source>
        <dbReference type="Pfam" id="PF12804"/>
    </source>
</evidence>
<dbReference type="Gene3D" id="3.90.550.10">
    <property type="entry name" value="Spore Coat Polysaccharide Biosynthesis Protein SpsA, Chain A"/>
    <property type="match status" value="1"/>
</dbReference>
<dbReference type="GO" id="GO:0061602">
    <property type="term" value="F:molybdenum cofactor cytidylyltransferase activity"/>
    <property type="evidence" value="ECO:0000318"/>
    <property type="project" value="GO_Central"/>
</dbReference>
<sequence>MKIYGLLLAAGQSSRMGQPKQLLSWRGRPLVTYIASEALASHLAGLTVVVGAVEAAVRTAVHNLPLTIITNPAYSAGLSTSLVAGLRALPDDAAAAMVLLVDQPLVTTRLINQLLSAYQATPGAVALVPLYQGQRGNPVIIAASLFPELYTLHGDTGARVIFRRYADRVIELEVDDPAVVTDVDTPTAWEALTQQESEQTP</sequence>
<dbReference type="EnsemblBacteria" id="ABY34254">
    <property type="protein sequence ID" value="ABY34254"/>
    <property type="gene ID" value="Caur_1022"/>
</dbReference>
<dbReference type="EMBL" id="CP000909">
    <property type="protein sequence ID" value="ABY34254.1"/>
    <property type="molecule type" value="Genomic_DNA"/>
</dbReference>
<dbReference type="InterPro" id="IPR029044">
    <property type="entry name" value="Nucleotide-diphossugar_trans"/>
</dbReference>
<dbReference type="PATRIC" id="fig|324602.8.peg.1163"/>
<dbReference type="RefSeq" id="WP_012256910.1">
    <property type="nucleotide sequence ID" value="NC_010175.1"/>
</dbReference>
<dbReference type="FunCoup" id="A9WIF4">
    <property type="interactions" value="71"/>
</dbReference>
<dbReference type="Proteomes" id="UP000002008">
    <property type="component" value="Chromosome"/>
</dbReference>
<dbReference type="eggNOG" id="COG2068">
    <property type="taxonomic scope" value="Bacteria"/>
</dbReference>
<reference evidence="3" key="1">
    <citation type="journal article" date="2011" name="BMC Genomics">
        <title>Complete genome sequence of the filamentous anoxygenic phototrophic bacterium Chloroflexus aurantiacus.</title>
        <authorList>
            <person name="Tang K.H."/>
            <person name="Barry K."/>
            <person name="Chertkov O."/>
            <person name="Dalin E."/>
            <person name="Han C.S."/>
            <person name="Hauser L.J."/>
            <person name="Honchak B.M."/>
            <person name="Karbach L.E."/>
            <person name="Land M.L."/>
            <person name="Lapidus A."/>
            <person name="Larimer F.W."/>
            <person name="Mikhailova N."/>
            <person name="Pitluck S."/>
            <person name="Pierson B.K."/>
            <person name="Blankenship R.E."/>
        </authorList>
    </citation>
    <scope>NUCLEOTIDE SEQUENCE [LARGE SCALE GENOMIC DNA]</scope>
    <source>
        <strain evidence="3">ATCC 29366 / DSM 635 / J-10-fl</strain>
    </source>
</reference>
<gene>
    <name evidence="2" type="ordered locus">Caur_1022</name>
</gene>
<keyword evidence="3" id="KW-1185">Reference proteome</keyword>
<evidence type="ECO:0000313" key="2">
    <source>
        <dbReference type="EMBL" id="ABY34254.1"/>
    </source>
</evidence>
<dbReference type="InParanoid" id="A9WIF4"/>
<evidence type="ECO:0000313" key="3">
    <source>
        <dbReference type="Proteomes" id="UP000002008"/>
    </source>
</evidence>
<dbReference type="Pfam" id="PF12804">
    <property type="entry name" value="NTP_transf_3"/>
    <property type="match status" value="1"/>
</dbReference>
<dbReference type="STRING" id="324602.Caur_1022"/>
<dbReference type="CDD" id="cd04182">
    <property type="entry name" value="GT_2_like_f"/>
    <property type="match status" value="1"/>
</dbReference>